<feature type="domain" description="Response regulatory" evidence="10">
    <location>
        <begin position="734"/>
        <end position="848"/>
    </location>
</feature>
<feature type="transmembrane region" description="Helical" evidence="8">
    <location>
        <begin position="60"/>
        <end position="80"/>
    </location>
</feature>
<feature type="transmembrane region" description="Helical" evidence="8">
    <location>
        <begin position="28"/>
        <end position="48"/>
    </location>
</feature>
<dbReference type="EMBL" id="SMZO01000064">
    <property type="protein sequence ID" value="TDL84544.1"/>
    <property type="molecule type" value="Genomic_DNA"/>
</dbReference>
<feature type="transmembrane region" description="Helical" evidence="8">
    <location>
        <begin position="231"/>
        <end position="249"/>
    </location>
</feature>
<feature type="transmembrane region" description="Helical" evidence="8">
    <location>
        <begin position="158"/>
        <end position="181"/>
    </location>
</feature>
<dbReference type="OrthoDB" id="9795133at2"/>
<feature type="transmembrane region" description="Helical" evidence="8">
    <location>
        <begin position="86"/>
        <end position="106"/>
    </location>
</feature>
<feature type="transmembrane region" description="Helical" evidence="8">
    <location>
        <begin position="202"/>
        <end position="225"/>
    </location>
</feature>
<dbReference type="Gene3D" id="3.40.50.2300">
    <property type="match status" value="1"/>
</dbReference>
<dbReference type="GO" id="GO:0000155">
    <property type="term" value="F:phosphorelay sensor kinase activity"/>
    <property type="evidence" value="ECO:0007669"/>
    <property type="project" value="InterPro"/>
</dbReference>
<dbReference type="InterPro" id="IPR035965">
    <property type="entry name" value="PAS-like_dom_sf"/>
</dbReference>
<accession>A0A4R6AMM0</accession>
<feature type="transmembrane region" description="Helical" evidence="8">
    <location>
        <begin position="308"/>
        <end position="325"/>
    </location>
</feature>
<dbReference type="SUPFAM" id="SSF55785">
    <property type="entry name" value="PYP-like sensor domain (PAS domain)"/>
    <property type="match status" value="1"/>
</dbReference>
<evidence type="ECO:0000313" key="13">
    <source>
        <dbReference type="Proteomes" id="UP000294562"/>
    </source>
</evidence>
<dbReference type="CDD" id="cd00082">
    <property type="entry name" value="HisKA"/>
    <property type="match status" value="1"/>
</dbReference>
<dbReference type="SUPFAM" id="SSF55874">
    <property type="entry name" value="ATPase domain of HSP90 chaperone/DNA topoisomerase II/histidine kinase"/>
    <property type="match status" value="1"/>
</dbReference>
<dbReference type="PROSITE" id="PS50110">
    <property type="entry name" value="RESPONSE_REGULATORY"/>
    <property type="match status" value="1"/>
</dbReference>
<feature type="compositionally biased region" description="Basic and acidic residues" evidence="7">
    <location>
        <begin position="705"/>
        <end position="718"/>
    </location>
</feature>
<organism evidence="12 13">
    <name type="scientific">Meridianimarinicoccus aquatilis</name>
    <dbReference type="NCBI Taxonomy" id="2552766"/>
    <lineage>
        <taxon>Bacteria</taxon>
        <taxon>Pseudomonadati</taxon>
        <taxon>Pseudomonadota</taxon>
        <taxon>Alphaproteobacteria</taxon>
        <taxon>Rhodobacterales</taxon>
        <taxon>Paracoccaceae</taxon>
        <taxon>Meridianimarinicoccus</taxon>
    </lineage>
</organism>
<dbReference type="CDD" id="cd17546">
    <property type="entry name" value="REC_hyHK_CKI1_RcsC-like"/>
    <property type="match status" value="1"/>
</dbReference>
<dbReference type="InterPro" id="IPR001789">
    <property type="entry name" value="Sig_transdc_resp-reg_receiver"/>
</dbReference>
<evidence type="ECO:0000256" key="3">
    <source>
        <dbReference type="ARBA" id="ARBA00022553"/>
    </source>
</evidence>
<feature type="modified residue" description="4-aspartylphosphate" evidence="6">
    <location>
        <position position="783"/>
    </location>
</feature>
<dbReference type="PANTHER" id="PTHR43047">
    <property type="entry name" value="TWO-COMPONENT HISTIDINE PROTEIN KINASE"/>
    <property type="match status" value="1"/>
</dbReference>
<dbReference type="Pfam" id="PF00072">
    <property type="entry name" value="Response_reg"/>
    <property type="match status" value="1"/>
</dbReference>
<evidence type="ECO:0000259" key="11">
    <source>
        <dbReference type="PROSITE" id="PS50112"/>
    </source>
</evidence>
<dbReference type="Proteomes" id="UP000294562">
    <property type="component" value="Unassembled WGS sequence"/>
</dbReference>
<dbReference type="Gene3D" id="3.30.450.20">
    <property type="entry name" value="PAS domain"/>
    <property type="match status" value="1"/>
</dbReference>
<dbReference type="SMART" id="SM00448">
    <property type="entry name" value="REC"/>
    <property type="match status" value="1"/>
</dbReference>
<keyword evidence="8" id="KW-0812">Transmembrane</keyword>
<evidence type="ECO:0000259" key="9">
    <source>
        <dbReference type="PROSITE" id="PS50109"/>
    </source>
</evidence>
<keyword evidence="13" id="KW-1185">Reference proteome</keyword>
<dbReference type="InterPro" id="IPR000014">
    <property type="entry name" value="PAS"/>
</dbReference>
<dbReference type="PRINTS" id="PR00344">
    <property type="entry name" value="BCTRLSENSOR"/>
</dbReference>
<dbReference type="InterPro" id="IPR005467">
    <property type="entry name" value="His_kinase_dom"/>
</dbReference>
<comment type="catalytic activity">
    <reaction evidence="1">
        <text>ATP + protein L-histidine = ADP + protein N-phospho-L-histidine.</text>
        <dbReference type="EC" id="2.7.13.3"/>
    </reaction>
</comment>
<sequence length="859" mass="95586">MILANSKTTWRSFFYERWTRLTRLTGQGNDPLCTVLAFAVFSVLFILAGMTHQFEKSEPAFFAFISPHVASVAFVLALVVLPPRQLWYAIVVFVSLYGFSFVAPNMRDLPLDGTYAKLMVHFVVFQINFGLALIVGLLARNASTQLSRVFPAYDHNLLTVSVVGGFLFLLGPLTYITVWAIGSALNLQGWQDLDVGPDHIGCSVMMGIWASLAVSSFVLLSRFAFRRRDRVPSILGVLALSAVLVWIVLRRPELPELEVSVLLLMLAIILPCAASAVSIVFIAVTGPAVGLFAYTGEHRVAETASSDWVVLVILVLVFVVVIGKYEFRKSAHERRVTEERLERLYQFADVGRFSVDLRRGICWFDPAAERMTGMPPRHSIAAFMRCVHPEDVAELSRAFSDQSGVSRTVTAQFEMCNTTGQQQVLKFYFWYEVRSKVDKFAHGFIVNVTEEHTRGVELETALAKLSDKQQFQSEMFSMISHELRTPTSLMSMFIERMDEGEDWETIGPKMRNVSSELLQTLADIRQSVNPEQNLPVSPRPIVPIELLEEIKANYDFSAKNSNVSIEIALSDAAFDTTGGDLHRLRQAIANLVRNAILHADCRRIDLSYTCQFNELGRVGTWRVEDDGKGIDPNRIDSLYEPFQRGPASVDQADGSGLGLYIVKSSIELLGGTVTYTIARTGGACFELQVPEFGLDILEAQSEADVQHGRSDMGVKSEDSGVTGQNPDQQLWDAHVLLAEDHQMIRELMGGTLRKIVRRVSLAADGKEALEMFNADKPDIVFTDLFMPKMSGDELAAAIRLQDPVIPIIGVTAAIIGNDADRFRQSNASEVAAKPLNRQQLRDLIKKYVTLTPVAERDTI</sequence>
<dbReference type="PROSITE" id="PS50112">
    <property type="entry name" value="PAS"/>
    <property type="match status" value="1"/>
</dbReference>
<keyword evidence="3 6" id="KW-0597">Phosphoprotein</keyword>
<evidence type="ECO:0000256" key="2">
    <source>
        <dbReference type="ARBA" id="ARBA00012438"/>
    </source>
</evidence>
<feature type="domain" description="PAS" evidence="11">
    <location>
        <begin position="337"/>
        <end position="412"/>
    </location>
</feature>
<dbReference type="SUPFAM" id="SSF52172">
    <property type="entry name" value="CheY-like"/>
    <property type="match status" value="1"/>
</dbReference>
<evidence type="ECO:0000313" key="12">
    <source>
        <dbReference type="EMBL" id="TDL84544.1"/>
    </source>
</evidence>
<dbReference type="PROSITE" id="PS50109">
    <property type="entry name" value="HIS_KIN"/>
    <property type="match status" value="1"/>
</dbReference>
<dbReference type="CDD" id="cd00130">
    <property type="entry name" value="PAS"/>
    <property type="match status" value="1"/>
</dbReference>
<dbReference type="InterPro" id="IPR004358">
    <property type="entry name" value="Sig_transdc_His_kin-like_C"/>
</dbReference>
<dbReference type="AlphaFoldDB" id="A0A4R6AMM0"/>
<feature type="domain" description="Histidine kinase" evidence="9">
    <location>
        <begin position="478"/>
        <end position="693"/>
    </location>
</feature>
<dbReference type="SMART" id="SM00387">
    <property type="entry name" value="HATPase_c"/>
    <property type="match status" value="1"/>
</dbReference>
<keyword evidence="8" id="KW-0472">Membrane</keyword>
<evidence type="ECO:0000256" key="7">
    <source>
        <dbReference type="SAM" id="MobiDB-lite"/>
    </source>
</evidence>
<evidence type="ECO:0000256" key="8">
    <source>
        <dbReference type="SAM" id="Phobius"/>
    </source>
</evidence>
<comment type="caution">
    <text evidence="12">The sequence shown here is derived from an EMBL/GenBank/DDBJ whole genome shotgun (WGS) entry which is preliminary data.</text>
</comment>
<keyword evidence="8" id="KW-1133">Transmembrane helix</keyword>
<gene>
    <name evidence="12" type="ORF">E2L05_17865</name>
</gene>
<dbReference type="RefSeq" id="WP_133344165.1">
    <property type="nucleotide sequence ID" value="NZ_SMZO01000064.1"/>
</dbReference>
<name>A0A4R6AMM0_9RHOB</name>
<dbReference type="EC" id="2.7.13.3" evidence="2"/>
<feature type="transmembrane region" description="Helical" evidence="8">
    <location>
        <begin position="261"/>
        <end position="288"/>
    </location>
</feature>
<dbReference type="InterPro" id="IPR003661">
    <property type="entry name" value="HisK_dim/P_dom"/>
</dbReference>
<feature type="region of interest" description="Disordered" evidence="7">
    <location>
        <begin position="705"/>
        <end position="724"/>
    </location>
</feature>
<evidence type="ECO:0000256" key="5">
    <source>
        <dbReference type="ARBA" id="ARBA00022777"/>
    </source>
</evidence>
<keyword evidence="5" id="KW-0418">Kinase</keyword>
<evidence type="ECO:0000256" key="1">
    <source>
        <dbReference type="ARBA" id="ARBA00000085"/>
    </source>
</evidence>
<dbReference type="SUPFAM" id="SSF47384">
    <property type="entry name" value="Homodimeric domain of signal transducing histidine kinase"/>
    <property type="match status" value="1"/>
</dbReference>
<dbReference type="InterPro" id="IPR003594">
    <property type="entry name" value="HATPase_dom"/>
</dbReference>
<protein>
    <recommendedName>
        <fullName evidence="2">histidine kinase</fullName>
        <ecNumber evidence="2">2.7.13.3</ecNumber>
    </recommendedName>
</protein>
<reference evidence="12 13" key="1">
    <citation type="submission" date="2019-03" db="EMBL/GenBank/DDBJ databases">
        <title>Rhodobacteraceae bacterium SM1902, a new member of the family Rhodobacteraceae isolated from Yantai.</title>
        <authorList>
            <person name="Sun Y."/>
        </authorList>
    </citation>
    <scope>NUCLEOTIDE SEQUENCE [LARGE SCALE GENOMIC DNA]</scope>
    <source>
        <strain evidence="12 13">SM1902</strain>
    </source>
</reference>
<dbReference type="Gene3D" id="1.10.287.130">
    <property type="match status" value="1"/>
</dbReference>
<evidence type="ECO:0000256" key="4">
    <source>
        <dbReference type="ARBA" id="ARBA00022679"/>
    </source>
</evidence>
<proteinExistence type="predicted"/>
<dbReference type="InterPro" id="IPR036890">
    <property type="entry name" value="HATPase_C_sf"/>
</dbReference>
<feature type="transmembrane region" description="Helical" evidence="8">
    <location>
        <begin position="118"/>
        <end position="138"/>
    </location>
</feature>
<dbReference type="Pfam" id="PF02518">
    <property type="entry name" value="HATPase_c"/>
    <property type="match status" value="1"/>
</dbReference>
<dbReference type="InterPro" id="IPR011006">
    <property type="entry name" value="CheY-like_superfamily"/>
</dbReference>
<keyword evidence="4" id="KW-0808">Transferase</keyword>
<evidence type="ECO:0000259" key="10">
    <source>
        <dbReference type="PROSITE" id="PS50110"/>
    </source>
</evidence>
<dbReference type="Gene3D" id="3.30.565.10">
    <property type="entry name" value="Histidine kinase-like ATPase, C-terminal domain"/>
    <property type="match status" value="1"/>
</dbReference>
<evidence type="ECO:0000256" key="6">
    <source>
        <dbReference type="PROSITE-ProRule" id="PRU00169"/>
    </source>
</evidence>
<dbReference type="InterPro" id="IPR036097">
    <property type="entry name" value="HisK_dim/P_sf"/>
</dbReference>